<dbReference type="EMBL" id="BMNH01000036">
    <property type="protein sequence ID" value="GGO81332.1"/>
    <property type="molecule type" value="Genomic_DNA"/>
</dbReference>
<dbReference type="InterPro" id="IPR013381">
    <property type="entry name" value="CRISPR-assoc_prot_Cse1"/>
</dbReference>
<evidence type="ECO:0000313" key="1">
    <source>
        <dbReference type="EMBL" id="GGO81332.1"/>
    </source>
</evidence>
<dbReference type="AlphaFoldDB" id="A0A917ZGC0"/>
<protein>
    <submittedName>
        <fullName evidence="1">CRISPR-associated protein CasA/Cse1</fullName>
    </submittedName>
</protein>
<accession>A0A917ZGC0</accession>
<reference evidence="1" key="1">
    <citation type="journal article" date="2014" name="Int. J. Syst. Evol. Microbiol.">
        <title>Complete genome sequence of Corynebacterium casei LMG S-19264T (=DSM 44701T), isolated from a smear-ripened cheese.</title>
        <authorList>
            <consortium name="US DOE Joint Genome Institute (JGI-PGF)"/>
            <person name="Walter F."/>
            <person name="Albersmeier A."/>
            <person name="Kalinowski J."/>
            <person name="Ruckert C."/>
        </authorList>
    </citation>
    <scope>NUCLEOTIDE SEQUENCE</scope>
    <source>
        <strain evidence="1">CGMCC 4.7368</strain>
    </source>
</reference>
<dbReference type="NCBIfam" id="TIGR02547">
    <property type="entry name" value="casA_cse1"/>
    <property type="match status" value="1"/>
</dbReference>
<dbReference type="RefSeq" id="WP_189128521.1">
    <property type="nucleotide sequence ID" value="NZ_BMNH01000036.1"/>
</dbReference>
<evidence type="ECO:0000313" key="2">
    <source>
        <dbReference type="Proteomes" id="UP000646523"/>
    </source>
</evidence>
<sequence>MRDGFDLLTGGWIPSHSGQVVGIHDLFARAHDLDDVVVSIAPAASGLWRFLTVVAARVTGLDEAADFPTWERRRESVLAAGRFDPIAARSYFDRYRDRFDLFHPESPFLQDPRLAEQCGKTSGINKLILSRPAGNNQVWFDHHTDLDARPIPPEEAVWYLFAQLYYGPSGRCTSRTVKGRSEANSTAGPLRGTISFHPLGRTVFESLVVGIPYPGSEATGDDLAPWERDDLNDPFGIPPKPAGVAGVLTGRFRHAVLLSQENGMVNDAWITWAWRQPTPATRDPYLIYQENKTGDRYARGARTERALWRDVDALVLHDVGEEHARRPDVLDKAQNLPFELLDALRVRAFGFDQDGQTRDRQWFTATTPPVLSLLQDFESASGVSTVRIAAERVGRHLRTALRSAWVAINDPSNGHGPPVRSDIPPGPWRGQGDARYWPRAEQTFWRKVSGRDYEDPAMDFIKVALQIYDEVTDKAGSAPRARRAIERARGVIFAARKPSQPRRTDA</sequence>
<organism evidence="1 2">
    <name type="scientific">Nonomuraea cavernae</name>
    <dbReference type="NCBI Taxonomy" id="2045107"/>
    <lineage>
        <taxon>Bacteria</taxon>
        <taxon>Bacillati</taxon>
        <taxon>Actinomycetota</taxon>
        <taxon>Actinomycetes</taxon>
        <taxon>Streptosporangiales</taxon>
        <taxon>Streptosporangiaceae</taxon>
        <taxon>Nonomuraea</taxon>
    </lineage>
</organism>
<dbReference type="Proteomes" id="UP000646523">
    <property type="component" value="Unassembled WGS sequence"/>
</dbReference>
<reference evidence="1" key="2">
    <citation type="submission" date="2020-09" db="EMBL/GenBank/DDBJ databases">
        <authorList>
            <person name="Sun Q."/>
            <person name="Zhou Y."/>
        </authorList>
    </citation>
    <scope>NUCLEOTIDE SEQUENCE</scope>
    <source>
        <strain evidence="1">CGMCC 4.7368</strain>
    </source>
</reference>
<comment type="caution">
    <text evidence="1">The sequence shown here is derived from an EMBL/GenBank/DDBJ whole genome shotgun (WGS) entry which is preliminary data.</text>
</comment>
<keyword evidence="2" id="KW-1185">Reference proteome</keyword>
<name>A0A917ZGC0_9ACTN</name>
<proteinExistence type="predicted"/>
<dbReference type="CDD" id="cd09729">
    <property type="entry name" value="Cse1_I-E"/>
    <property type="match status" value="1"/>
</dbReference>
<gene>
    <name evidence="1" type="primary">cse1</name>
    <name evidence="1" type="ORF">GCM10012289_70060</name>
</gene>
<dbReference type="Pfam" id="PF09481">
    <property type="entry name" value="CRISPR_Cse1"/>
    <property type="match status" value="1"/>
</dbReference>